<evidence type="ECO:0000256" key="6">
    <source>
        <dbReference type="ARBA" id="ARBA00022553"/>
    </source>
</evidence>
<proteinExistence type="predicted"/>
<keyword evidence="8 13" id="KW-0547">Nucleotide-binding</keyword>
<dbReference type="InterPro" id="IPR008271">
    <property type="entry name" value="Ser/Thr_kinase_AS"/>
</dbReference>
<dbReference type="EMBL" id="JAOYFB010000040">
    <property type="protein sequence ID" value="KAK4035971.1"/>
    <property type="molecule type" value="Genomic_DNA"/>
</dbReference>
<evidence type="ECO:0000313" key="15">
    <source>
        <dbReference type="EMBL" id="KAK4035971.1"/>
    </source>
</evidence>
<dbReference type="InterPro" id="IPR046375">
    <property type="entry name" value="IKBKB_SDD_sf"/>
</dbReference>
<dbReference type="EC" id="2.7.11.10" evidence="3"/>
<keyword evidence="16" id="KW-1185">Reference proteome</keyword>
<evidence type="ECO:0000256" key="9">
    <source>
        <dbReference type="ARBA" id="ARBA00022777"/>
    </source>
</evidence>
<evidence type="ECO:0000256" key="4">
    <source>
        <dbReference type="ARBA" id="ARBA00022490"/>
    </source>
</evidence>
<accession>A0ABR0B2Q3</accession>
<evidence type="ECO:0000256" key="3">
    <source>
        <dbReference type="ARBA" id="ARBA00012442"/>
    </source>
</evidence>
<feature type="domain" description="Protein kinase" evidence="14">
    <location>
        <begin position="16"/>
        <end position="302"/>
    </location>
</feature>
<protein>
    <recommendedName>
        <fullName evidence="3">IkappaB kinase</fullName>
        <ecNumber evidence="3">2.7.11.10</ecNumber>
    </recommendedName>
</protein>
<evidence type="ECO:0000259" key="14">
    <source>
        <dbReference type="PROSITE" id="PS50011"/>
    </source>
</evidence>
<keyword evidence="9" id="KW-0418">Kinase</keyword>
<dbReference type="PANTHER" id="PTHR22969:SF17">
    <property type="entry name" value="INHIBITOR OF NUCLEAR FACTOR KAPPA-B KINASE SUBUNIT BETA"/>
    <property type="match status" value="1"/>
</dbReference>
<dbReference type="PROSITE" id="PS50011">
    <property type="entry name" value="PROTEIN_KINASE_DOM"/>
    <property type="match status" value="1"/>
</dbReference>
<evidence type="ECO:0000256" key="11">
    <source>
        <dbReference type="ARBA" id="ARBA00023242"/>
    </source>
</evidence>
<evidence type="ECO:0000313" key="16">
    <source>
        <dbReference type="Proteomes" id="UP001234178"/>
    </source>
</evidence>
<dbReference type="Gene3D" id="1.20.1270.250">
    <property type="match status" value="1"/>
</dbReference>
<name>A0ABR0B2Q3_9CRUS</name>
<dbReference type="CDD" id="cd17046">
    <property type="entry name" value="Ubl_IKKA_like"/>
    <property type="match status" value="1"/>
</dbReference>
<dbReference type="InterPro" id="IPR051180">
    <property type="entry name" value="IKK"/>
</dbReference>
<dbReference type="PANTHER" id="PTHR22969">
    <property type="entry name" value="IKB KINASE"/>
    <property type="match status" value="1"/>
</dbReference>
<evidence type="ECO:0000256" key="8">
    <source>
        <dbReference type="ARBA" id="ARBA00022741"/>
    </source>
</evidence>
<comment type="caution">
    <text evidence="15">The sequence shown here is derived from an EMBL/GenBank/DDBJ whole genome shotgun (WGS) entry which is preliminary data.</text>
</comment>
<dbReference type="Proteomes" id="UP001234178">
    <property type="component" value="Unassembled WGS sequence"/>
</dbReference>
<evidence type="ECO:0000256" key="7">
    <source>
        <dbReference type="ARBA" id="ARBA00022679"/>
    </source>
</evidence>
<dbReference type="InterPro" id="IPR041185">
    <property type="entry name" value="IKBKB_SDD"/>
</dbReference>
<dbReference type="SMART" id="SM00220">
    <property type="entry name" value="S_TKc"/>
    <property type="match status" value="1"/>
</dbReference>
<dbReference type="Pfam" id="PF00069">
    <property type="entry name" value="Pkinase"/>
    <property type="match status" value="1"/>
</dbReference>
<evidence type="ECO:0000256" key="10">
    <source>
        <dbReference type="ARBA" id="ARBA00022840"/>
    </source>
</evidence>
<comment type="catalytic activity">
    <reaction evidence="12">
        <text>L-seryl-[I-kappa-B protein] + ATP = O-phospho-L-seryl-[I-kappa-B protein] + ADP + H(+)</text>
        <dbReference type="Rhea" id="RHEA:19073"/>
        <dbReference type="Rhea" id="RHEA-COMP:13698"/>
        <dbReference type="Rhea" id="RHEA-COMP:13699"/>
        <dbReference type="ChEBI" id="CHEBI:15378"/>
        <dbReference type="ChEBI" id="CHEBI:29999"/>
        <dbReference type="ChEBI" id="CHEBI:30616"/>
        <dbReference type="ChEBI" id="CHEBI:83421"/>
        <dbReference type="ChEBI" id="CHEBI:456216"/>
        <dbReference type="EC" id="2.7.11.10"/>
    </reaction>
</comment>
<reference evidence="15 16" key="1">
    <citation type="journal article" date="2023" name="Nucleic Acids Res.">
        <title>The hologenome of Daphnia magna reveals possible DNA methylation and microbiome-mediated evolution of the host genome.</title>
        <authorList>
            <person name="Chaturvedi A."/>
            <person name="Li X."/>
            <person name="Dhandapani V."/>
            <person name="Marshall H."/>
            <person name="Kissane S."/>
            <person name="Cuenca-Cambronero M."/>
            <person name="Asole G."/>
            <person name="Calvet F."/>
            <person name="Ruiz-Romero M."/>
            <person name="Marangio P."/>
            <person name="Guigo R."/>
            <person name="Rago D."/>
            <person name="Mirbahai L."/>
            <person name="Eastwood N."/>
            <person name="Colbourne J.K."/>
            <person name="Zhou J."/>
            <person name="Mallon E."/>
            <person name="Orsini L."/>
        </authorList>
    </citation>
    <scope>NUCLEOTIDE SEQUENCE [LARGE SCALE GENOMIC DNA]</scope>
    <source>
        <strain evidence="15">LRV0_1</strain>
    </source>
</reference>
<dbReference type="PROSITE" id="PS00107">
    <property type="entry name" value="PROTEIN_KINASE_ATP"/>
    <property type="match status" value="1"/>
</dbReference>
<evidence type="ECO:0000256" key="13">
    <source>
        <dbReference type="PROSITE-ProRule" id="PRU10141"/>
    </source>
</evidence>
<dbReference type="PROSITE" id="PS00108">
    <property type="entry name" value="PROTEIN_KINASE_ST"/>
    <property type="match status" value="1"/>
</dbReference>
<keyword evidence="7" id="KW-0808">Transferase</keyword>
<keyword evidence="5" id="KW-0723">Serine/threonine-protein kinase</keyword>
<gene>
    <name evidence="15" type="ORF">OUZ56_028047</name>
</gene>
<comment type="subcellular location">
    <subcellularLocation>
        <location evidence="2">Cytoplasm</location>
    </subcellularLocation>
    <subcellularLocation>
        <location evidence="1">Nucleus</location>
    </subcellularLocation>
</comment>
<keyword evidence="6" id="KW-0597">Phosphoprotein</keyword>
<organism evidence="15 16">
    <name type="scientific">Daphnia magna</name>
    <dbReference type="NCBI Taxonomy" id="35525"/>
    <lineage>
        <taxon>Eukaryota</taxon>
        <taxon>Metazoa</taxon>
        <taxon>Ecdysozoa</taxon>
        <taxon>Arthropoda</taxon>
        <taxon>Crustacea</taxon>
        <taxon>Branchiopoda</taxon>
        <taxon>Diplostraca</taxon>
        <taxon>Cladocera</taxon>
        <taxon>Anomopoda</taxon>
        <taxon>Daphniidae</taxon>
        <taxon>Daphnia</taxon>
    </lineage>
</organism>
<feature type="binding site" evidence="13">
    <location>
        <position position="46"/>
    </location>
    <ligand>
        <name>ATP</name>
        <dbReference type="ChEBI" id="CHEBI:30616"/>
    </ligand>
</feature>
<evidence type="ECO:0000256" key="1">
    <source>
        <dbReference type="ARBA" id="ARBA00004123"/>
    </source>
</evidence>
<dbReference type="Pfam" id="PF18397">
    <property type="entry name" value="IKBKB_SDD"/>
    <property type="match status" value="1"/>
</dbReference>
<dbReference type="SUPFAM" id="SSF56112">
    <property type="entry name" value="Protein kinase-like (PK-like)"/>
    <property type="match status" value="1"/>
</dbReference>
<dbReference type="InterPro" id="IPR017441">
    <property type="entry name" value="Protein_kinase_ATP_BS"/>
</dbReference>
<evidence type="ECO:0000256" key="12">
    <source>
        <dbReference type="ARBA" id="ARBA00048789"/>
    </source>
</evidence>
<dbReference type="InterPro" id="IPR000719">
    <property type="entry name" value="Prot_kinase_dom"/>
</dbReference>
<dbReference type="Gene3D" id="3.10.20.90">
    <property type="entry name" value="Phosphatidylinositol 3-kinase Catalytic Subunit, Chain A, domain 1"/>
    <property type="match status" value="1"/>
</dbReference>
<keyword evidence="4" id="KW-0963">Cytoplasm</keyword>
<dbReference type="InterPro" id="IPR011009">
    <property type="entry name" value="Kinase-like_dom_sf"/>
</dbReference>
<keyword evidence="10 13" id="KW-0067">ATP-binding</keyword>
<evidence type="ECO:0000256" key="2">
    <source>
        <dbReference type="ARBA" id="ARBA00004496"/>
    </source>
</evidence>
<sequence>MDQLDSKMEKLEFGEWRIDRLLGSGAFGKVLLLSNKQTGEKIAVKKAHRDSVFSINNNWDKELEILLHLKHPGIVASLPVPLGLEALSHDAPILCMEYCNGGDLRQVLNKPINCCGIPEKDVLHILRDISSAVTYLHSVKVVHRDIKPENVVIQQTDEKNKYYKLIDLGMAKNLNKQSLCHTLVGTLQYLAPELFSCEKYNNTVDFWSLGIVIHECITGVRPFLPGQPPVDWMQHVERKTYNDICIYAHPDGEIIFSQKLFNENHLSSVMQILMEDWLKYMLDWNPAMRGRHQESDASHPPGPIVAFQILENILKTEVVSIFWVEGLALLSYAVTDDVTMETIHEWIERDTGINQRYQLLVLPRGGGPASGKSARQLLSFEEHGNVCLFSKVNNQSECKLTQVYPEFLEIMLANPRKEYEYRIQKRMWAQSVFFINHQTTLYRKLIHALKIHSTYMTVRASLLKQQIDYINGALRHAVSCHDVFTSSLKQDQQNYKLQSQRGGLPSCTLLEKWDKEEVTMQTKLAELQSKCSLLEQVVQSTVFSVAETAKLAGAFLAKPSDALDKYSQLAVELYGDLQKRRTEQRQQLENNVAMTKIVVKVLKNRNQLFSDCFTQIRVVEKTSGDVDSFLPQLLMLKNEIDHFQDQIFALQTSRQNDVWTLLERAVTLWQRTSVINQPHAASEPNLLTIPSLSQREDDARESMVVIHENQSLRYQIQDTLSRGLSATCNLTPHKIDWDFLNN</sequence>
<keyword evidence="11" id="KW-0539">Nucleus</keyword>
<dbReference type="Gene3D" id="1.10.510.10">
    <property type="entry name" value="Transferase(Phosphotransferase) domain 1"/>
    <property type="match status" value="1"/>
</dbReference>
<evidence type="ECO:0000256" key="5">
    <source>
        <dbReference type="ARBA" id="ARBA00022527"/>
    </source>
</evidence>